<gene>
    <name evidence="2" type="ORF">DL346_09965</name>
</gene>
<feature type="region of interest" description="Disordered" evidence="1">
    <location>
        <begin position="109"/>
        <end position="159"/>
    </location>
</feature>
<dbReference type="RefSeq" id="WP_112881990.1">
    <property type="nucleotide sequence ID" value="NZ_QLUW01000002.1"/>
</dbReference>
<dbReference type="Proteomes" id="UP000249260">
    <property type="component" value="Unassembled WGS sequence"/>
</dbReference>
<organism evidence="2 3">
    <name type="scientific">Paenibacillus montanisoli</name>
    <dbReference type="NCBI Taxonomy" id="2081970"/>
    <lineage>
        <taxon>Bacteria</taxon>
        <taxon>Bacillati</taxon>
        <taxon>Bacillota</taxon>
        <taxon>Bacilli</taxon>
        <taxon>Bacillales</taxon>
        <taxon>Paenibacillaceae</taxon>
        <taxon>Paenibacillus</taxon>
    </lineage>
</organism>
<keyword evidence="3" id="KW-1185">Reference proteome</keyword>
<comment type="caution">
    <text evidence="2">The sequence shown here is derived from an EMBL/GenBank/DDBJ whole genome shotgun (WGS) entry which is preliminary data.</text>
</comment>
<evidence type="ECO:0000256" key="1">
    <source>
        <dbReference type="SAM" id="MobiDB-lite"/>
    </source>
</evidence>
<name>A0A328U4C9_9BACL</name>
<protein>
    <submittedName>
        <fullName evidence="2">Uncharacterized protein</fullName>
    </submittedName>
</protein>
<sequence length="159" mass="15280">MAQAPSDTSSQLAVMMTFPSTLEAGTLVTLTDSSGKVVAAFQPAKTFGSIVISSPDLKSGESYTIATGGTASGKATDGFFESGSASGSTKVVTFEMGDKVTYVNESGVTTARTGGFGGGGSGRGGHGGGFRGQGAPGDAPPGDAPSGGPDSAPSAGADS</sequence>
<evidence type="ECO:0000313" key="2">
    <source>
        <dbReference type="EMBL" id="RAP75765.1"/>
    </source>
</evidence>
<dbReference type="OrthoDB" id="9812829at2"/>
<feature type="compositionally biased region" description="Gly residues" evidence="1">
    <location>
        <begin position="114"/>
        <end position="135"/>
    </location>
</feature>
<dbReference type="AlphaFoldDB" id="A0A328U4C9"/>
<proteinExistence type="predicted"/>
<dbReference type="EMBL" id="QLUW01000002">
    <property type="protein sequence ID" value="RAP75765.1"/>
    <property type="molecule type" value="Genomic_DNA"/>
</dbReference>
<feature type="compositionally biased region" description="Low complexity" evidence="1">
    <location>
        <begin position="144"/>
        <end position="159"/>
    </location>
</feature>
<accession>A0A328U4C9</accession>
<reference evidence="2 3" key="1">
    <citation type="submission" date="2018-06" db="EMBL/GenBank/DDBJ databases">
        <title>Paenibacillus montanisoli sp. nov., isolated from mountain area soil.</title>
        <authorList>
            <person name="Wu M."/>
        </authorList>
    </citation>
    <scope>NUCLEOTIDE SEQUENCE [LARGE SCALE GENOMIC DNA]</scope>
    <source>
        <strain evidence="2 3">RA17</strain>
    </source>
</reference>
<evidence type="ECO:0000313" key="3">
    <source>
        <dbReference type="Proteomes" id="UP000249260"/>
    </source>
</evidence>